<proteinExistence type="predicted"/>
<sequence>MVVDSPESGHLATQTVRTPAKVGWRRAKAWLTKGNPCRLSAFSLPGRNHPRRERLAIKQLVLATLFCVPALTAFAQEPNPEGTWRDEYGTIFQISLCGDGTGLCAKLIDVQGKSRTEENLAYVNQQVLQADQTAEAEWKGTVIYNGSEAGATINQNGPDTLSITGCRMILCQTLVFNRM</sequence>
<dbReference type="KEGG" id="yti:FNA67_08485"/>
<dbReference type="AlphaFoldDB" id="A0A5B9DND0"/>
<evidence type="ECO:0000313" key="1">
    <source>
        <dbReference type="EMBL" id="QEE20209.1"/>
    </source>
</evidence>
<dbReference type="Proteomes" id="UP000321062">
    <property type="component" value="Chromosome"/>
</dbReference>
<dbReference type="OrthoDB" id="7949529at2"/>
<organism evidence="1 2">
    <name type="scientific">Paradevosia tibetensis</name>
    <dbReference type="NCBI Taxonomy" id="1447062"/>
    <lineage>
        <taxon>Bacteria</taxon>
        <taxon>Pseudomonadati</taxon>
        <taxon>Pseudomonadota</taxon>
        <taxon>Alphaproteobacteria</taxon>
        <taxon>Hyphomicrobiales</taxon>
        <taxon>Devosiaceae</taxon>
        <taxon>Paradevosia</taxon>
    </lineage>
</organism>
<protein>
    <submittedName>
        <fullName evidence="1">DUF2147 domain-containing protein</fullName>
    </submittedName>
</protein>
<evidence type="ECO:0000313" key="2">
    <source>
        <dbReference type="Proteomes" id="UP000321062"/>
    </source>
</evidence>
<gene>
    <name evidence="1" type="ORF">FNA67_08485</name>
</gene>
<name>A0A5B9DND0_9HYPH</name>
<reference evidence="1 2" key="1">
    <citation type="journal article" date="2015" name="Int. J. Syst. Evol. Microbiol.">
        <title>Youhaiella tibetensis gen. nov., sp. nov., isolated from subsurface sediment.</title>
        <authorList>
            <person name="Wang Y.X."/>
            <person name="Huang F.Q."/>
            <person name="Nogi Y."/>
            <person name="Pang S.J."/>
            <person name="Wang P.K."/>
            <person name="Lv J."/>
        </authorList>
    </citation>
    <scope>NUCLEOTIDE SEQUENCE [LARGE SCALE GENOMIC DNA]</scope>
    <source>
        <strain evidence="2">fig4</strain>
    </source>
</reference>
<accession>A0A5B9DND0</accession>
<keyword evidence="2" id="KW-1185">Reference proteome</keyword>
<dbReference type="EMBL" id="CP041690">
    <property type="protein sequence ID" value="QEE20209.1"/>
    <property type="molecule type" value="Genomic_DNA"/>
</dbReference>